<dbReference type="Proteomes" id="UP001530315">
    <property type="component" value="Unassembled WGS sequence"/>
</dbReference>
<accession>A0ABD3MSZ3</accession>
<keyword evidence="1" id="KW-0472">Membrane</keyword>
<comment type="caution">
    <text evidence="2">The sequence shown here is derived from an EMBL/GenBank/DDBJ whole genome shotgun (WGS) entry which is preliminary data.</text>
</comment>
<proteinExistence type="predicted"/>
<keyword evidence="1" id="KW-0812">Transmembrane</keyword>
<evidence type="ECO:0000313" key="2">
    <source>
        <dbReference type="EMBL" id="KAL3766577.1"/>
    </source>
</evidence>
<keyword evidence="1" id="KW-1133">Transmembrane helix</keyword>
<protein>
    <recommendedName>
        <fullName evidence="4">ABC transmembrane type-1 domain-containing protein</fullName>
    </recommendedName>
</protein>
<sequence length="266" mass="29452">MSIEAVLHNRVDNGSVSKTGNDDMETLLPRRNNALLMKIKMTITRLMLMKSRYRRDVSSTLGGSAGSFSHHSDPTDLPSAVCTERQRQVLKGCGIWSILNETTALLSPTIVLPLGILVLIILSLVAAQYLEEGTSRMIFGALLISSTAAQAIVHSMQFNAQMTFFANTCRSCHRGQLQDVAQHIRQLGWDVNTQFLPDCKLGDDGVEICTGGKDAYFPLQMILSALGCFWIFVMGKRVQHVAELPDDAWRTHIGEAENNEKETRNS</sequence>
<feature type="transmembrane region" description="Helical" evidence="1">
    <location>
        <begin position="137"/>
        <end position="156"/>
    </location>
</feature>
<feature type="transmembrane region" description="Helical" evidence="1">
    <location>
        <begin position="110"/>
        <end position="130"/>
    </location>
</feature>
<organism evidence="2 3">
    <name type="scientific">Stephanodiscus triporus</name>
    <dbReference type="NCBI Taxonomy" id="2934178"/>
    <lineage>
        <taxon>Eukaryota</taxon>
        <taxon>Sar</taxon>
        <taxon>Stramenopiles</taxon>
        <taxon>Ochrophyta</taxon>
        <taxon>Bacillariophyta</taxon>
        <taxon>Coscinodiscophyceae</taxon>
        <taxon>Thalassiosirophycidae</taxon>
        <taxon>Stephanodiscales</taxon>
        <taxon>Stephanodiscaceae</taxon>
        <taxon>Stephanodiscus</taxon>
    </lineage>
</organism>
<gene>
    <name evidence="2" type="ORF">ACHAW5_003880</name>
</gene>
<dbReference type="EMBL" id="JALLAZ020001727">
    <property type="protein sequence ID" value="KAL3766577.1"/>
    <property type="molecule type" value="Genomic_DNA"/>
</dbReference>
<dbReference type="AlphaFoldDB" id="A0ABD3MSZ3"/>
<feature type="transmembrane region" description="Helical" evidence="1">
    <location>
        <begin position="215"/>
        <end position="233"/>
    </location>
</feature>
<evidence type="ECO:0000256" key="1">
    <source>
        <dbReference type="SAM" id="Phobius"/>
    </source>
</evidence>
<keyword evidence="3" id="KW-1185">Reference proteome</keyword>
<evidence type="ECO:0008006" key="4">
    <source>
        <dbReference type="Google" id="ProtNLM"/>
    </source>
</evidence>
<reference evidence="2 3" key="1">
    <citation type="submission" date="2024-10" db="EMBL/GenBank/DDBJ databases">
        <title>Updated reference genomes for cyclostephanoid diatoms.</title>
        <authorList>
            <person name="Roberts W.R."/>
            <person name="Alverson A.J."/>
        </authorList>
    </citation>
    <scope>NUCLEOTIDE SEQUENCE [LARGE SCALE GENOMIC DNA]</scope>
    <source>
        <strain evidence="2 3">AJA276-08</strain>
    </source>
</reference>
<evidence type="ECO:0000313" key="3">
    <source>
        <dbReference type="Proteomes" id="UP001530315"/>
    </source>
</evidence>
<name>A0ABD3MSZ3_9STRA</name>